<protein>
    <submittedName>
        <fullName evidence="1">Uncharacterized protein</fullName>
    </submittedName>
</protein>
<comment type="caution">
    <text evidence="1">The sequence shown here is derived from an EMBL/GenBank/DDBJ whole genome shotgun (WGS) entry which is preliminary data.</text>
</comment>
<dbReference type="EMBL" id="LAZR01003137">
    <property type="protein sequence ID" value="KKN21562.1"/>
    <property type="molecule type" value="Genomic_DNA"/>
</dbReference>
<name>A0A0F9PAL2_9ZZZZ</name>
<accession>A0A0F9PAL2</accession>
<reference evidence="1" key="1">
    <citation type="journal article" date="2015" name="Nature">
        <title>Complex archaea that bridge the gap between prokaryotes and eukaryotes.</title>
        <authorList>
            <person name="Spang A."/>
            <person name="Saw J.H."/>
            <person name="Jorgensen S.L."/>
            <person name="Zaremba-Niedzwiedzka K."/>
            <person name="Martijn J."/>
            <person name="Lind A.E."/>
            <person name="van Eijk R."/>
            <person name="Schleper C."/>
            <person name="Guy L."/>
            <person name="Ettema T.J."/>
        </authorList>
    </citation>
    <scope>NUCLEOTIDE SEQUENCE</scope>
</reference>
<sequence>MELKLIKSIDVNVYDLIADLYIDQKAPEYKKILEVGLKEDINEKSIRKFFESSYPDRILNNILGRIIEHFIEEDLIESNGKITKKGRRIIEVDYLPKYEKGRYRFWCIKDELIGQRIIRYSRIEKDHTKVFSNFPLDALEGRYHRDLTRDHEFFLKKINTNQGGEINYQEKASIASKVNLTWIINKNSSNLDSDWNIKGDLKRVNHIEYTESYEENLPINDIIESIFQDNYEYDSELGGVILEFKQVSKDSILRFQTNLHFQDMSVLNYGKFKELFIKDIPIIPKNSDTAKSWLLKIIEIESKLDYLTQKSINLIIDNFKNRKEMKNFQDLSVLNSEILDYLKVNNLIEEFWHVQAPLDLEIS</sequence>
<dbReference type="AlphaFoldDB" id="A0A0F9PAL2"/>
<proteinExistence type="predicted"/>
<gene>
    <name evidence="1" type="ORF">LCGC14_0924070</name>
</gene>
<organism evidence="1">
    <name type="scientific">marine sediment metagenome</name>
    <dbReference type="NCBI Taxonomy" id="412755"/>
    <lineage>
        <taxon>unclassified sequences</taxon>
        <taxon>metagenomes</taxon>
        <taxon>ecological metagenomes</taxon>
    </lineage>
</organism>
<evidence type="ECO:0000313" key="1">
    <source>
        <dbReference type="EMBL" id="KKN21562.1"/>
    </source>
</evidence>